<feature type="active site" evidence="5">
    <location>
        <position position="177"/>
    </location>
</feature>
<dbReference type="InterPro" id="IPR025532">
    <property type="entry name" value="G6P_1-epimerase"/>
</dbReference>
<dbReference type="Gene3D" id="2.70.98.10">
    <property type="match status" value="1"/>
</dbReference>
<dbReference type="InterPro" id="IPR011013">
    <property type="entry name" value="Gal_mutarotase_sf_dom"/>
</dbReference>
<dbReference type="EMBL" id="CP019343">
    <property type="protein sequence ID" value="ARN76404.1"/>
    <property type="molecule type" value="Genomic_DNA"/>
</dbReference>
<dbReference type="InterPro" id="IPR008183">
    <property type="entry name" value="Aldose_1/G6P_1-epimerase"/>
</dbReference>
<dbReference type="GO" id="GO:0005975">
    <property type="term" value="P:carbohydrate metabolic process"/>
    <property type="evidence" value="ECO:0007669"/>
    <property type="project" value="InterPro"/>
</dbReference>
<dbReference type="GO" id="GO:0030246">
    <property type="term" value="F:carbohydrate binding"/>
    <property type="evidence" value="ECO:0007669"/>
    <property type="project" value="UniProtKB-UniRule"/>
</dbReference>
<evidence type="ECO:0000256" key="3">
    <source>
        <dbReference type="ARBA" id="ARBA00023235"/>
    </source>
</evidence>
<dbReference type="Pfam" id="PF01263">
    <property type="entry name" value="Aldose_epim"/>
    <property type="match status" value="1"/>
</dbReference>
<dbReference type="SUPFAM" id="SSF74650">
    <property type="entry name" value="Galactose mutarotase-like"/>
    <property type="match status" value="1"/>
</dbReference>
<sequence length="306" mass="34305">MQQLYSQFGQLEGVVIELHKELLAVRITNKAATATVFLQGAQLSHYQTPGQPALIWCSDESDYREGTPLRGGIPVCWPWFGDIARNPEAVQQQIPDHEGVSAHGFVRSRLWDVVSVATPDPHTTRLHLQLQLAADQEPLWPSACELNMVISVGETLSLDFSVTNLSDKTVHFASALHSYFGVNAIDDTIVGGLDEHSYIDSLDDWQEKQQHGSLVIDQEVDRIYRGTNHAITIKDAQRRMTINSEGSHSCIVWNPWIEKSKRLSNFADDDYLRMLCIETANAEQDYIQLAANDSHHLKLTISSSTE</sequence>
<feature type="active site" evidence="5">
    <location>
        <position position="278"/>
    </location>
</feature>
<evidence type="ECO:0000313" key="7">
    <source>
        <dbReference type="Proteomes" id="UP000193450"/>
    </source>
</evidence>
<evidence type="ECO:0000256" key="4">
    <source>
        <dbReference type="PIRNR" id="PIRNR016020"/>
    </source>
</evidence>
<proteinExistence type="inferred from homology"/>
<dbReference type="PANTHER" id="PTHR11122">
    <property type="entry name" value="APOSPORY-ASSOCIATED PROTEIN C-RELATED"/>
    <property type="match status" value="1"/>
</dbReference>
<comment type="similarity">
    <text evidence="2 4">Belongs to the glucose-6-phosphate 1-epimerase family.</text>
</comment>
<dbReference type="CDD" id="cd09020">
    <property type="entry name" value="D-hex-6-P-epi_like"/>
    <property type="match status" value="1"/>
</dbReference>
<dbReference type="Proteomes" id="UP000193450">
    <property type="component" value="Chromosome"/>
</dbReference>
<dbReference type="KEGG" id="osg:BST96_12805"/>
<dbReference type="EC" id="5.1.3.15" evidence="4"/>
<dbReference type="PANTHER" id="PTHR11122:SF13">
    <property type="entry name" value="GLUCOSE-6-PHOSPHATE 1-EPIMERASE"/>
    <property type="match status" value="1"/>
</dbReference>
<name>A0A1X9NHD7_9GAMM</name>
<evidence type="ECO:0000256" key="5">
    <source>
        <dbReference type="PIRSR" id="PIRSR016020-1"/>
    </source>
</evidence>
<evidence type="ECO:0000313" key="6">
    <source>
        <dbReference type="EMBL" id="ARN76404.1"/>
    </source>
</evidence>
<keyword evidence="7" id="KW-1185">Reference proteome</keyword>
<keyword evidence="3 4" id="KW-0413">Isomerase</keyword>
<dbReference type="AlphaFoldDB" id="A0A1X9NHD7"/>
<protein>
    <recommendedName>
        <fullName evidence="4">Putative glucose-6-phosphate 1-epimerase</fullName>
        <ecNumber evidence="4">5.1.3.15</ecNumber>
    </recommendedName>
</protein>
<dbReference type="GO" id="GO:0047938">
    <property type="term" value="F:glucose-6-phosphate 1-epimerase activity"/>
    <property type="evidence" value="ECO:0007669"/>
    <property type="project" value="UniProtKB-UniRule"/>
</dbReference>
<comment type="catalytic activity">
    <reaction evidence="1">
        <text>alpha-D-glucose 6-phosphate = beta-D-glucose 6-phosphate</text>
        <dbReference type="Rhea" id="RHEA:16249"/>
        <dbReference type="ChEBI" id="CHEBI:58225"/>
        <dbReference type="ChEBI" id="CHEBI:58247"/>
        <dbReference type="EC" id="5.1.3.15"/>
    </reaction>
</comment>
<gene>
    <name evidence="6" type="ORF">BST96_12805</name>
</gene>
<organism evidence="6 7">
    <name type="scientific">Oceanicoccus sagamiensis</name>
    <dbReference type="NCBI Taxonomy" id="716816"/>
    <lineage>
        <taxon>Bacteria</taxon>
        <taxon>Pseudomonadati</taxon>
        <taxon>Pseudomonadota</taxon>
        <taxon>Gammaproteobacteria</taxon>
        <taxon>Cellvibrionales</taxon>
        <taxon>Spongiibacteraceae</taxon>
        <taxon>Oceanicoccus</taxon>
    </lineage>
</organism>
<dbReference type="STRING" id="716816.BST96_12805"/>
<accession>A0A1X9NHD7</accession>
<evidence type="ECO:0000256" key="1">
    <source>
        <dbReference type="ARBA" id="ARBA00001096"/>
    </source>
</evidence>
<dbReference type="InterPro" id="IPR014718">
    <property type="entry name" value="GH-type_carb-bd"/>
</dbReference>
<dbReference type="PIRSF" id="PIRSF016020">
    <property type="entry name" value="PHexose_mutarotase"/>
    <property type="match status" value="1"/>
</dbReference>
<reference evidence="6 7" key="1">
    <citation type="submission" date="2016-11" db="EMBL/GenBank/DDBJ databases">
        <title>Trade-off between light-utilization and light-protection in marine flavobacteria.</title>
        <authorList>
            <person name="Kumagai Y."/>
        </authorList>
    </citation>
    <scope>NUCLEOTIDE SEQUENCE [LARGE SCALE GENOMIC DNA]</scope>
    <source>
        <strain evidence="6 7">NBRC 107125</strain>
    </source>
</reference>
<evidence type="ECO:0000256" key="2">
    <source>
        <dbReference type="ARBA" id="ARBA00005866"/>
    </source>
</evidence>